<evidence type="ECO:0000313" key="1">
    <source>
        <dbReference type="EMBL" id="XCH33495.1"/>
    </source>
</evidence>
<dbReference type="InterPro" id="IPR009296">
    <property type="entry name" value="DUF951"/>
</dbReference>
<dbReference type="EMBL" id="CP159307">
    <property type="protein sequence ID" value="XCH33495.1"/>
    <property type="molecule type" value="Genomic_DNA"/>
</dbReference>
<dbReference type="PANTHER" id="PTHR38455:SF1">
    <property type="entry name" value="DUF951 DOMAIN-CONTAINING PROTEIN"/>
    <property type="match status" value="1"/>
</dbReference>
<reference evidence="1" key="1">
    <citation type="submission" date="2024-06" db="EMBL/GenBank/DDBJ databases">
        <title>A Novel Isolate, Dehalogenimonas sp. Strain 4OHTPN, Dechlorinates Aromatic 4 Hydroxy chlorothalonil by a Novel Reductive Dehalogenase.</title>
        <authorList>
            <person name="Liu G."/>
        </authorList>
    </citation>
    <scope>NUCLEOTIDE SEQUENCE</scope>
    <source>
        <strain evidence="1">4OHTPN</strain>
    </source>
</reference>
<proteinExistence type="predicted"/>
<gene>
    <name evidence="1" type="ORF">ABV300_01070</name>
</gene>
<protein>
    <submittedName>
        <fullName evidence="1">DUF951 domain-containing protein</fullName>
    </submittedName>
</protein>
<dbReference type="RefSeq" id="WP_353714728.1">
    <property type="nucleotide sequence ID" value="NZ_CP159307.1"/>
</dbReference>
<accession>A0AAU8GAQ5</accession>
<name>A0AAU8GAQ5_9CHLR</name>
<dbReference type="AlphaFoldDB" id="A0AAU8GAQ5"/>
<dbReference type="PIRSF" id="PIRSF037263">
    <property type="entry name" value="DUF951_bac"/>
    <property type="match status" value="1"/>
</dbReference>
<dbReference type="Pfam" id="PF06107">
    <property type="entry name" value="DUF951"/>
    <property type="match status" value="1"/>
</dbReference>
<organism evidence="1">
    <name type="scientific">Dehalogenimonas sp. 4OHTPN</name>
    <dbReference type="NCBI Taxonomy" id="3166643"/>
    <lineage>
        <taxon>Bacteria</taxon>
        <taxon>Bacillati</taxon>
        <taxon>Chloroflexota</taxon>
        <taxon>Dehalococcoidia</taxon>
        <taxon>Dehalococcoidales</taxon>
        <taxon>Dehalococcoidaceae</taxon>
        <taxon>Dehalogenimonas</taxon>
    </lineage>
</organism>
<dbReference type="PANTHER" id="PTHR38455">
    <property type="entry name" value="HYPOTHETICAL CYTOSOLIC PROTEIN"/>
    <property type="match status" value="1"/>
</dbReference>
<sequence>MVDFKLNDTLRLRKPHPCGGYEWKVFRIGADIGIICLTCDRRLLIPRFDLEKRFKNFISRGE</sequence>